<comment type="caution">
    <text evidence="1">The sequence shown here is derived from an EMBL/GenBank/DDBJ whole genome shotgun (WGS) entry which is preliminary data.</text>
</comment>
<sequence length="316" mass="36796">MLIQKAYIRNVAPYLEGIGEGVELRVVAAVTDANRQKLPRIGFNEPPGNGDTILPLGVGAVSRFNAEGRWMAHRDEPKEERYIRTVRWRWTEWRGRDQEEMENFKDIYRFCYHRSFIEPPAIELTYSEADAGAFVVGPVLVNQRDNHETIRHCINLLLDLFGECQLMRRDISPFETVKMRRVTWKMLPEGVHPWPRLERHLTEVLRAYSDNTKAVIFDRQRTILAHHPEEFFVGTGGFSDYIAYVFPRHRLVILECIRWGNAIYAFGQNWEAFTKLTKAEVISAGVHEARIVHTECWKERLAHLLDDRGAEHEAAE</sequence>
<gene>
    <name evidence="1" type="ORF">ACHFJ0_22020</name>
</gene>
<dbReference type="RefSeq" id="WP_395135942.1">
    <property type="nucleotide sequence ID" value="NZ_JBIMPR010000027.1"/>
</dbReference>
<accession>A0ABW7LUG3</accession>
<dbReference type="EMBL" id="JBIMPR010000027">
    <property type="protein sequence ID" value="MFH5776930.1"/>
    <property type="molecule type" value="Genomic_DNA"/>
</dbReference>
<proteinExistence type="predicted"/>
<organism evidence="1 2">
    <name type="scientific">Paracoccus broussonetiae subsp. drimophilus</name>
    <dbReference type="NCBI Taxonomy" id="3373869"/>
    <lineage>
        <taxon>Bacteria</taxon>
        <taxon>Pseudomonadati</taxon>
        <taxon>Pseudomonadota</taxon>
        <taxon>Alphaproteobacteria</taxon>
        <taxon>Rhodobacterales</taxon>
        <taxon>Paracoccaceae</taxon>
        <taxon>Paracoccus</taxon>
        <taxon>Paracoccus broussonetiae</taxon>
    </lineage>
</organism>
<keyword evidence="2" id="KW-1185">Reference proteome</keyword>
<name>A0ABW7LUG3_9RHOB</name>
<reference evidence="1 2" key="1">
    <citation type="submission" date="2024-10" db="EMBL/GenBank/DDBJ databases">
        <title>Paracoccus drimophilus sp. nov., a novel bacterium from corn roots in Hunan.</title>
        <authorList>
            <person name="Li X."/>
        </authorList>
    </citation>
    <scope>NUCLEOTIDE SEQUENCE [LARGE SCALE GENOMIC DNA]</scope>
    <source>
        <strain evidence="1 2">NGMCC 1.201697</strain>
    </source>
</reference>
<evidence type="ECO:0000313" key="1">
    <source>
        <dbReference type="EMBL" id="MFH5776930.1"/>
    </source>
</evidence>
<protein>
    <submittedName>
        <fullName evidence="1">Uncharacterized protein</fullName>
    </submittedName>
</protein>
<evidence type="ECO:0000313" key="2">
    <source>
        <dbReference type="Proteomes" id="UP001609376"/>
    </source>
</evidence>
<dbReference type="Proteomes" id="UP001609376">
    <property type="component" value="Unassembled WGS sequence"/>
</dbReference>